<feature type="compositionally biased region" description="Low complexity" evidence="1">
    <location>
        <begin position="142"/>
        <end position="153"/>
    </location>
</feature>
<feature type="region of interest" description="Disordered" evidence="1">
    <location>
        <begin position="342"/>
        <end position="365"/>
    </location>
</feature>
<evidence type="ECO:0000313" key="3">
    <source>
        <dbReference type="Proteomes" id="UP000265618"/>
    </source>
</evidence>
<gene>
    <name evidence="2" type="ORF">KIPB_000690</name>
</gene>
<organism evidence="2 3">
    <name type="scientific">Kipferlia bialata</name>
    <dbReference type="NCBI Taxonomy" id="797122"/>
    <lineage>
        <taxon>Eukaryota</taxon>
        <taxon>Metamonada</taxon>
        <taxon>Carpediemonas-like organisms</taxon>
        <taxon>Kipferlia</taxon>
    </lineage>
</organism>
<feature type="region of interest" description="Disordered" evidence="1">
    <location>
        <begin position="13"/>
        <end position="175"/>
    </location>
</feature>
<comment type="caution">
    <text evidence="2">The sequence shown here is derived from an EMBL/GenBank/DDBJ whole genome shotgun (WGS) entry which is preliminary data.</text>
</comment>
<reference evidence="2 3" key="1">
    <citation type="journal article" date="2018" name="PLoS ONE">
        <title>The draft genome of Kipferlia bialata reveals reductive genome evolution in fornicate parasites.</title>
        <authorList>
            <person name="Tanifuji G."/>
            <person name="Takabayashi S."/>
            <person name="Kume K."/>
            <person name="Takagi M."/>
            <person name="Nakayama T."/>
            <person name="Kamikawa R."/>
            <person name="Inagaki Y."/>
            <person name="Hashimoto T."/>
        </authorList>
    </citation>
    <scope>NUCLEOTIDE SEQUENCE [LARGE SCALE GENOMIC DNA]</scope>
    <source>
        <strain evidence="2">NY0173</strain>
    </source>
</reference>
<feature type="compositionally biased region" description="Low complexity" evidence="1">
    <location>
        <begin position="94"/>
        <end position="105"/>
    </location>
</feature>
<proteinExistence type="predicted"/>
<sequence length="365" mass="38509">MVYTLAVITIDSRGGAHNGRCSSHSGSSSSYSGGSSSYSAPSRSAPRSTPTAPTRSDPVVRTQTFARRAPAEIHQGSRGGQYYHSASGSKVYVTPSAASSRSAPSAPVPAPAPRARPATKPATEVATKPSKPSKPVKPAKPTKPATKNSATKTELTFARRAPAELKTGPKGGQYYETASGRKEYVKPAEIKYLDTTRQDPICNKGFTKHGDRGKGTEAAHKCSHRVARAVLCKTRKGPQTTAETEAFCRALNDNSNLRIKSQKGNRALDERRDKRIADIVEHGGHIKEHTTAQRALQSYKGILQAGEKHDNACAKGVAEVIGNLVYMDPTLGPTLVKDMASKATGATPSGPVTASGIGALPLSQV</sequence>
<dbReference type="EMBL" id="BDIP01000085">
    <property type="protein sequence ID" value="GIQ79973.1"/>
    <property type="molecule type" value="Genomic_DNA"/>
</dbReference>
<name>A0A9K3CPL7_9EUKA</name>
<keyword evidence="3" id="KW-1185">Reference proteome</keyword>
<feature type="compositionally biased region" description="Low complexity" evidence="1">
    <location>
        <begin position="115"/>
        <end position="130"/>
    </location>
</feature>
<dbReference type="Proteomes" id="UP000265618">
    <property type="component" value="Unassembled WGS sequence"/>
</dbReference>
<feature type="compositionally biased region" description="Low complexity" evidence="1">
    <location>
        <begin position="22"/>
        <end position="56"/>
    </location>
</feature>
<evidence type="ECO:0000313" key="2">
    <source>
        <dbReference type="EMBL" id="GIQ79973.1"/>
    </source>
</evidence>
<dbReference type="AlphaFoldDB" id="A0A9K3CPL7"/>
<protein>
    <submittedName>
        <fullName evidence="2">Uncharacterized protein</fullName>
    </submittedName>
</protein>
<accession>A0A9K3CPL7</accession>
<evidence type="ECO:0000256" key="1">
    <source>
        <dbReference type="SAM" id="MobiDB-lite"/>
    </source>
</evidence>